<keyword evidence="2" id="KW-1003">Cell membrane</keyword>
<dbReference type="KEGG" id="acj:ACAM_1357"/>
<evidence type="ECO:0000313" key="8">
    <source>
        <dbReference type="EMBL" id="BAN90826.1"/>
    </source>
</evidence>
<dbReference type="RefSeq" id="WP_022542096.1">
    <property type="nucleotide sequence ID" value="NC_022521.1"/>
</dbReference>
<feature type="transmembrane region" description="Helical" evidence="6">
    <location>
        <begin position="162"/>
        <end position="181"/>
    </location>
</feature>
<dbReference type="OrthoDB" id="77715at2157"/>
<evidence type="ECO:0000256" key="6">
    <source>
        <dbReference type="SAM" id="Phobius"/>
    </source>
</evidence>
<organism evidence="8 9">
    <name type="scientific">Aeropyrum camini SY1 = JCM 12091</name>
    <dbReference type="NCBI Taxonomy" id="1198449"/>
    <lineage>
        <taxon>Archaea</taxon>
        <taxon>Thermoproteota</taxon>
        <taxon>Thermoprotei</taxon>
        <taxon>Desulfurococcales</taxon>
        <taxon>Desulfurococcaceae</taxon>
        <taxon>Aeropyrum</taxon>
    </lineage>
</organism>
<dbReference type="PATRIC" id="fig|1198449.6.peg.1372"/>
<dbReference type="GO" id="GO:0005886">
    <property type="term" value="C:plasma membrane"/>
    <property type="evidence" value="ECO:0007669"/>
    <property type="project" value="UniProtKB-SubCell"/>
</dbReference>
<feature type="transmembrane region" description="Helical" evidence="6">
    <location>
        <begin position="63"/>
        <end position="83"/>
    </location>
</feature>
<dbReference type="PANTHER" id="PTHR30252:SF0">
    <property type="entry name" value="PEPTIDE TRANSPORTER CSTA"/>
    <property type="match status" value="1"/>
</dbReference>
<feature type="transmembrane region" description="Helical" evidence="6">
    <location>
        <begin position="232"/>
        <end position="252"/>
    </location>
</feature>
<feature type="domain" description="CstA N-terminal" evidence="7">
    <location>
        <begin position="4"/>
        <end position="541"/>
    </location>
</feature>
<evidence type="ECO:0000256" key="2">
    <source>
        <dbReference type="ARBA" id="ARBA00022475"/>
    </source>
</evidence>
<proteinExistence type="predicted"/>
<name>U3TEF6_9CREN</name>
<keyword evidence="5 6" id="KW-0472">Membrane</keyword>
<dbReference type="GO" id="GO:0009267">
    <property type="term" value="P:cellular response to starvation"/>
    <property type="evidence" value="ECO:0007669"/>
    <property type="project" value="InterPro"/>
</dbReference>
<dbReference type="GeneID" id="17110608"/>
<feature type="transmembrane region" description="Helical" evidence="6">
    <location>
        <begin position="261"/>
        <end position="282"/>
    </location>
</feature>
<evidence type="ECO:0000259" key="7">
    <source>
        <dbReference type="Pfam" id="PF02554"/>
    </source>
</evidence>
<dbReference type="PANTHER" id="PTHR30252">
    <property type="entry name" value="INNER MEMBRANE PEPTIDE TRANSPORTER"/>
    <property type="match status" value="1"/>
</dbReference>
<gene>
    <name evidence="8" type="primary">cstA</name>
    <name evidence="8" type="ORF">ACAM_1357</name>
</gene>
<feature type="transmembrane region" description="Helical" evidence="6">
    <location>
        <begin position="302"/>
        <end position="325"/>
    </location>
</feature>
<protein>
    <submittedName>
        <fullName evidence="8">Carbon starvation protein A</fullName>
    </submittedName>
</protein>
<feature type="transmembrane region" description="Helical" evidence="6">
    <location>
        <begin position="463"/>
        <end position="481"/>
    </location>
</feature>
<accession>U3TEF6</accession>
<dbReference type="Pfam" id="PF02554">
    <property type="entry name" value="CstA"/>
    <property type="match status" value="1"/>
</dbReference>
<feature type="transmembrane region" description="Helical" evidence="6">
    <location>
        <begin position="493"/>
        <end position="517"/>
    </location>
</feature>
<feature type="transmembrane region" description="Helical" evidence="6">
    <location>
        <begin position="131"/>
        <end position="156"/>
    </location>
</feature>
<feature type="transmembrane region" description="Helical" evidence="6">
    <location>
        <begin position="529"/>
        <end position="551"/>
    </location>
</feature>
<reference evidence="8 9" key="1">
    <citation type="journal article" date="2013" name="Appl. Environ. Microbiol.">
        <title>Variation of the Virus-Related Elements within Syntenic Genomes of the Hyperthermophilic Archaeon Aeropyrum.</title>
        <authorList>
            <person name="Daifuku T."/>
            <person name="Yoshida T."/>
            <person name="Kitamura T."/>
            <person name="Kawaichi S."/>
            <person name="Inoue T."/>
            <person name="Nomura K."/>
            <person name="Yoshida Y."/>
            <person name="Kuno S."/>
            <person name="Sako Y."/>
        </authorList>
    </citation>
    <scope>NUCLEOTIDE SEQUENCE [LARGE SCALE GENOMIC DNA]</scope>
    <source>
        <strain evidence="8 9">SY1</strain>
    </source>
</reference>
<evidence type="ECO:0000256" key="5">
    <source>
        <dbReference type="ARBA" id="ARBA00023136"/>
    </source>
</evidence>
<sequence>MPILILVAIILAIYAVAYLFYGRNILQEKVVRASPERETPAIAKFDGVDYVPAHRFVLFGHHFASIAMAGPIVGPAIAMAYGWLLPLVWVLFGNVFMGAVHDYLSLMASVRYGGISIVSVGENLMGRRARYLFLIYVLFTLILVYAAFASIAASLFARDPRVATLSILFMPLALLLGIMMYRMGLGMGPSTAITIVLVVAAFIYSYNHGVVIGTFDPSLPPGEGGWVAYHRWVIILGLYALLAASLPVWYLLQPRDYLNAYILWAGLGLAAIAAILLGTQSLKGPAYTSFQPNIIAGQPTPFWPAIPLIIACGSLSGFHSLVASGTTSKQLASELDALFVGYGAMLLEGALSGLAVIIPISFAWNAPELIQKGVIENNMLELAAVPRYAVGYGYTLAKTFEMFGVGFDTGYSFFTLFASLMLSMYVLTTLDTGTRLARFAWQELFDWLANVDKNLYSIITNKWVASLVVVIIGSAMAYPVLEIGTGYRAAYNVVWPAFAGANQMLAAIALLTSALWVYGVLNVRGGTGLLILLPSLFLWVTVTAGLAWWLLVVLPVLPVIQQVGAGSMILFTLLLSLLLFALFVINFNRLSGQAAATQQQA</sequence>
<dbReference type="eggNOG" id="arCOG04286">
    <property type="taxonomic scope" value="Archaea"/>
</dbReference>
<dbReference type="EMBL" id="AP012489">
    <property type="protein sequence ID" value="BAN90826.1"/>
    <property type="molecule type" value="Genomic_DNA"/>
</dbReference>
<feature type="transmembrane region" description="Helical" evidence="6">
    <location>
        <begin position="337"/>
        <end position="364"/>
    </location>
</feature>
<feature type="transmembrane region" description="Helical" evidence="6">
    <location>
        <begin position="6"/>
        <end position="22"/>
    </location>
</feature>
<keyword evidence="9" id="KW-1185">Reference proteome</keyword>
<evidence type="ECO:0000256" key="1">
    <source>
        <dbReference type="ARBA" id="ARBA00004651"/>
    </source>
</evidence>
<dbReference type="Proteomes" id="UP000016887">
    <property type="component" value="Chromosome"/>
</dbReference>
<dbReference type="InterPro" id="IPR051605">
    <property type="entry name" value="CstA"/>
</dbReference>
<comment type="subcellular location">
    <subcellularLocation>
        <location evidence="1">Cell membrane</location>
        <topology evidence="1">Multi-pass membrane protein</topology>
    </subcellularLocation>
</comment>
<keyword evidence="4 6" id="KW-1133">Transmembrane helix</keyword>
<feature type="transmembrane region" description="Helical" evidence="6">
    <location>
        <begin position="193"/>
        <end position="212"/>
    </location>
</feature>
<evidence type="ECO:0000256" key="3">
    <source>
        <dbReference type="ARBA" id="ARBA00022692"/>
    </source>
</evidence>
<feature type="transmembrane region" description="Helical" evidence="6">
    <location>
        <begin position="563"/>
        <end position="585"/>
    </location>
</feature>
<dbReference type="STRING" id="1198449.ACAM_1357"/>
<evidence type="ECO:0000256" key="4">
    <source>
        <dbReference type="ARBA" id="ARBA00022989"/>
    </source>
</evidence>
<evidence type="ECO:0000313" key="9">
    <source>
        <dbReference type="Proteomes" id="UP000016887"/>
    </source>
</evidence>
<feature type="transmembrane region" description="Helical" evidence="6">
    <location>
        <begin position="410"/>
        <end position="428"/>
    </location>
</feature>
<dbReference type="InterPro" id="IPR003706">
    <property type="entry name" value="CstA_N"/>
</dbReference>
<feature type="transmembrane region" description="Helical" evidence="6">
    <location>
        <begin position="89"/>
        <end position="110"/>
    </location>
</feature>
<dbReference type="AlphaFoldDB" id="U3TEF6"/>
<keyword evidence="3 6" id="KW-0812">Transmembrane</keyword>